<dbReference type="PRINTS" id="PR00412">
    <property type="entry name" value="EPOXHYDRLASE"/>
</dbReference>
<gene>
    <name evidence="3" type="ORF">GCM10007298_37710</name>
</gene>
<keyword evidence="1 3" id="KW-0378">Hydrolase</keyword>
<dbReference type="RefSeq" id="WP_188491847.1">
    <property type="nucleotide sequence ID" value="NZ_BMCS01000003.1"/>
</dbReference>
<evidence type="ECO:0000259" key="2">
    <source>
        <dbReference type="Pfam" id="PF00561"/>
    </source>
</evidence>
<reference evidence="4" key="1">
    <citation type="journal article" date="2019" name="Int. J. Syst. Evol. Microbiol.">
        <title>The Global Catalogue of Microorganisms (GCM) 10K type strain sequencing project: providing services to taxonomists for standard genome sequencing and annotation.</title>
        <authorList>
            <consortium name="The Broad Institute Genomics Platform"/>
            <consortium name="The Broad Institute Genome Sequencing Center for Infectious Disease"/>
            <person name="Wu L."/>
            <person name="Ma J."/>
        </authorList>
    </citation>
    <scope>NUCLEOTIDE SEQUENCE [LARGE SCALE GENOMIC DNA]</scope>
    <source>
        <strain evidence="4">CCM 7855</strain>
    </source>
</reference>
<name>A0ABQ1V4H5_9NOCA</name>
<dbReference type="GO" id="GO:0016787">
    <property type="term" value="F:hydrolase activity"/>
    <property type="evidence" value="ECO:0007669"/>
    <property type="project" value="UniProtKB-KW"/>
</dbReference>
<proteinExistence type="predicted"/>
<dbReference type="EMBL" id="BMCS01000003">
    <property type="protein sequence ID" value="GGF38484.1"/>
    <property type="molecule type" value="Genomic_DNA"/>
</dbReference>
<dbReference type="Gene3D" id="3.40.50.1820">
    <property type="entry name" value="alpha/beta hydrolase"/>
    <property type="match status" value="1"/>
</dbReference>
<dbReference type="SUPFAM" id="SSF53474">
    <property type="entry name" value="alpha/beta-Hydrolases"/>
    <property type="match status" value="1"/>
</dbReference>
<dbReference type="InterPro" id="IPR000073">
    <property type="entry name" value="AB_hydrolase_1"/>
</dbReference>
<feature type="domain" description="AB hydrolase-1" evidence="2">
    <location>
        <begin position="34"/>
        <end position="286"/>
    </location>
</feature>
<evidence type="ECO:0000256" key="1">
    <source>
        <dbReference type="ARBA" id="ARBA00022801"/>
    </source>
</evidence>
<evidence type="ECO:0000313" key="4">
    <source>
        <dbReference type="Proteomes" id="UP000632454"/>
    </source>
</evidence>
<dbReference type="Pfam" id="PF00561">
    <property type="entry name" value="Abhydrolase_1"/>
    <property type="match status" value="1"/>
</dbReference>
<evidence type="ECO:0000313" key="3">
    <source>
        <dbReference type="EMBL" id="GGF38484.1"/>
    </source>
</evidence>
<protein>
    <submittedName>
        <fullName evidence="3">Alpha/beta hydrolase</fullName>
    </submittedName>
</protein>
<sequence length="300" mass="33101">MTDTSPPRTLRIELPELTITALTWGPDDGPLAIALHGYPDSAWSWRHLGPALAERGYRVVAPFTRGYAPTDIPADGDFHIGALMHDAIGVHHALGGGRDAVLIGHDWGALTANAIGAHRKSPFRAVVSMSVPPVPAMTRSDLDPRTRFGLLRRQARMSWYIFFNQIPVVSERSLDRLIPKLWRDWSPGHDATEDVAHVFDALPTLENRRAALQYYRSVAGPGRPAARYRELHDSWRRAPRVPTLYLHGADDGCMRVELVSSVREILPEGSRVAIIDGAGHFLQVEQPEAVNAAILDFLGG</sequence>
<dbReference type="InterPro" id="IPR029058">
    <property type="entry name" value="AB_hydrolase_fold"/>
</dbReference>
<organism evidence="3 4">
    <name type="scientific">Williamsia phyllosphaerae</name>
    <dbReference type="NCBI Taxonomy" id="885042"/>
    <lineage>
        <taxon>Bacteria</taxon>
        <taxon>Bacillati</taxon>
        <taxon>Actinomycetota</taxon>
        <taxon>Actinomycetes</taxon>
        <taxon>Mycobacteriales</taxon>
        <taxon>Nocardiaceae</taxon>
        <taxon>Williamsia</taxon>
    </lineage>
</organism>
<dbReference type="InterPro" id="IPR000639">
    <property type="entry name" value="Epox_hydrolase-like"/>
</dbReference>
<accession>A0ABQ1V4H5</accession>
<keyword evidence="4" id="KW-1185">Reference proteome</keyword>
<comment type="caution">
    <text evidence="3">The sequence shown here is derived from an EMBL/GenBank/DDBJ whole genome shotgun (WGS) entry which is preliminary data.</text>
</comment>
<dbReference type="PANTHER" id="PTHR43329">
    <property type="entry name" value="EPOXIDE HYDROLASE"/>
    <property type="match status" value="1"/>
</dbReference>
<dbReference type="Proteomes" id="UP000632454">
    <property type="component" value="Unassembled WGS sequence"/>
</dbReference>